<dbReference type="RefSeq" id="WP_251969389.1">
    <property type="nucleotide sequence ID" value="NZ_AP025730.1"/>
</dbReference>
<evidence type="ECO:0000313" key="2">
    <source>
        <dbReference type="Proteomes" id="UP001057498"/>
    </source>
</evidence>
<gene>
    <name evidence="1" type="ORF">CATMQ487_30410</name>
</gene>
<sequence length="395" mass="43205">MTLQFTSSSALVFGESPWPHRAAAAQAQQAEGFSSPPRRADTSELTQAEVDHLAGVRFRTAADIESYFQRSGEAGFIDWYNAGLAHSAPFSARGAITTSRTVRNRFTTFWNQVRTAFDRDEINALDFAAFTAISINETGGNLWAHPESSGRGGGGRRDALGRHPGLAYFFDRIELRPGHFKASYNHLSGGRTAGSLFDDADYLAAHGTLAGADRLASHGGDFGGAWNGSFYPQNEFSSVEDPAVNGFIMQADFYKFRGRGVIQTTGRSSYKRAVNFIKTYRGTNTVLADAGQRWALMSADVACTRSRNEDWDHIFEQPEMLAKGLSLHAGTRNDYRRMSTTVATLLHVPRASEGNARGLTGSIYAMGRRISGSRSYGAGLYRQRVLALLHGFLTV</sequence>
<organism evidence="1 2">
    <name type="scientific">Sphaerotilus microaerophilus</name>
    <dbReference type="NCBI Taxonomy" id="2914710"/>
    <lineage>
        <taxon>Bacteria</taxon>
        <taxon>Pseudomonadati</taxon>
        <taxon>Pseudomonadota</taxon>
        <taxon>Betaproteobacteria</taxon>
        <taxon>Burkholderiales</taxon>
        <taxon>Sphaerotilaceae</taxon>
        <taxon>Sphaerotilus</taxon>
    </lineage>
</organism>
<dbReference type="EMBL" id="AP025730">
    <property type="protein sequence ID" value="BDI06071.1"/>
    <property type="molecule type" value="Genomic_DNA"/>
</dbReference>
<dbReference type="Gene3D" id="1.10.530.10">
    <property type="match status" value="1"/>
</dbReference>
<name>A0ABN6PSK8_9BURK</name>
<protein>
    <submittedName>
        <fullName evidence="1">Uncharacterized protein</fullName>
    </submittedName>
</protein>
<evidence type="ECO:0000313" key="1">
    <source>
        <dbReference type="EMBL" id="BDI06071.1"/>
    </source>
</evidence>
<reference evidence="1" key="1">
    <citation type="submission" date="2022-04" db="EMBL/GenBank/DDBJ databases">
        <title>Whole genome sequence of Sphaerotilus sp. FB-5.</title>
        <authorList>
            <person name="Takeda M."/>
            <person name="Narihara S."/>
            <person name="Akimoto M."/>
            <person name="Akimoto R."/>
            <person name="Nishiyashiki S."/>
            <person name="Murakami T."/>
        </authorList>
    </citation>
    <scope>NUCLEOTIDE SEQUENCE</scope>
    <source>
        <strain evidence="1">FB-5</strain>
    </source>
</reference>
<proteinExistence type="predicted"/>
<dbReference type="Proteomes" id="UP001057498">
    <property type="component" value="Chromosome"/>
</dbReference>
<accession>A0ABN6PSK8</accession>
<keyword evidence="2" id="KW-1185">Reference proteome</keyword>